<keyword evidence="3 5" id="KW-0418">Kinase</keyword>
<keyword evidence="6" id="KW-1185">Reference proteome</keyword>
<keyword evidence="2" id="KW-0808">Transferase</keyword>
<gene>
    <name evidence="5" type="ORF">H7J73_04965</name>
</gene>
<organism evidence="5 6">
    <name type="scientific">Mycolicibacterium komossense</name>
    <dbReference type="NCBI Taxonomy" id="1779"/>
    <lineage>
        <taxon>Bacteria</taxon>
        <taxon>Bacillati</taxon>
        <taxon>Actinomycetota</taxon>
        <taxon>Actinomycetes</taxon>
        <taxon>Mycobacteriales</taxon>
        <taxon>Mycobacteriaceae</taxon>
        <taxon>Mycolicibacterium</taxon>
    </lineage>
</organism>
<evidence type="ECO:0000313" key="6">
    <source>
        <dbReference type="Proteomes" id="UP001526201"/>
    </source>
</evidence>
<dbReference type="Pfam" id="PF00294">
    <property type="entry name" value="PfkB"/>
    <property type="match status" value="1"/>
</dbReference>
<dbReference type="Gene3D" id="3.40.1190.20">
    <property type="match status" value="1"/>
</dbReference>
<dbReference type="SUPFAM" id="SSF53613">
    <property type="entry name" value="Ribokinase-like"/>
    <property type="match status" value="1"/>
</dbReference>
<dbReference type="Proteomes" id="UP001526201">
    <property type="component" value="Unassembled WGS sequence"/>
</dbReference>
<evidence type="ECO:0000256" key="2">
    <source>
        <dbReference type="ARBA" id="ARBA00022679"/>
    </source>
</evidence>
<reference evidence="5 6" key="1">
    <citation type="journal article" date="2022" name="BMC Genomics">
        <title>Comparative genome analysis of mycobacteria focusing on tRNA and non-coding RNA.</title>
        <authorList>
            <person name="Behra P.R.K."/>
            <person name="Pettersson B.M.F."/>
            <person name="Ramesh M."/>
            <person name="Das S."/>
            <person name="Dasgupta S."/>
            <person name="Kirsebom L.A."/>
        </authorList>
    </citation>
    <scope>NUCLEOTIDE SEQUENCE [LARGE SCALE GENOMIC DNA]</scope>
    <source>
        <strain evidence="5 6">DSM 44078</strain>
    </source>
</reference>
<sequence length="317" mass="32883">MPARNAVVVTYGEPLLRLSTGTGRQIDRAEGLDVAVGGAELNVAMALSALGRRARFVGAVPDSFLGDKVMRELRSRGVLVDSVHRVPGARLGLYFVEQAAAPRGHRVVYDRADTAFVRSEVAAQALDDAGTLIVSGITAALGHGPARQLEQIVATARERGVEVVVDVNYRALLWSPAEAAAALIPLLRSADVVICAARDARSVFAVDGSALDSAQALRERYALGANLVVVTDGSNGAAAVSADGQWSAVAPRAAVVDRFGAGDAFTAGLIWSRMAGGSAPEALEAAVALAAMACTVEATSRRSPKRSCAPSSTTRKR</sequence>
<comment type="similarity">
    <text evidence="1">Belongs to the carbohydrate kinase PfkB family.</text>
</comment>
<dbReference type="InterPro" id="IPR052700">
    <property type="entry name" value="Carb_kinase_PfkB-like"/>
</dbReference>
<dbReference type="InterPro" id="IPR011611">
    <property type="entry name" value="PfkB_dom"/>
</dbReference>
<proteinExistence type="inferred from homology"/>
<dbReference type="RefSeq" id="WP_264066151.1">
    <property type="nucleotide sequence ID" value="NZ_JACKTY010000014.1"/>
</dbReference>
<comment type="caution">
    <text evidence="5">The sequence shown here is derived from an EMBL/GenBank/DDBJ whole genome shotgun (WGS) entry which is preliminary data.</text>
</comment>
<dbReference type="CDD" id="cd01166">
    <property type="entry name" value="KdgK"/>
    <property type="match status" value="1"/>
</dbReference>
<feature type="domain" description="Carbohydrate kinase PfkB" evidence="4">
    <location>
        <begin position="26"/>
        <end position="305"/>
    </location>
</feature>
<name>A0ABT3C7C2_9MYCO</name>
<dbReference type="InterPro" id="IPR029056">
    <property type="entry name" value="Ribokinase-like"/>
</dbReference>
<dbReference type="EMBL" id="JACKTY010000014">
    <property type="protein sequence ID" value="MCV7225384.1"/>
    <property type="molecule type" value="Genomic_DNA"/>
</dbReference>
<protein>
    <submittedName>
        <fullName evidence="5">Sugar kinase</fullName>
    </submittedName>
</protein>
<evidence type="ECO:0000313" key="5">
    <source>
        <dbReference type="EMBL" id="MCV7225384.1"/>
    </source>
</evidence>
<evidence type="ECO:0000259" key="4">
    <source>
        <dbReference type="Pfam" id="PF00294"/>
    </source>
</evidence>
<dbReference type="PANTHER" id="PTHR43320:SF2">
    <property type="entry name" value="2-DEHYDRO-3-DEOXYGLUCONOKINASE_2-DEHYDRO-3-DEOXYGALACTONOKINASE"/>
    <property type="match status" value="1"/>
</dbReference>
<accession>A0ABT3C7C2</accession>
<dbReference type="GO" id="GO:0016301">
    <property type="term" value="F:kinase activity"/>
    <property type="evidence" value="ECO:0007669"/>
    <property type="project" value="UniProtKB-KW"/>
</dbReference>
<evidence type="ECO:0000256" key="3">
    <source>
        <dbReference type="ARBA" id="ARBA00022777"/>
    </source>
</evidence>
<evidence type="ECO:0000256" key="1">
    <source>
        <dbReference type="ARBA" id="ARBA00010688"/>
    </source>
</evidence>
<dbReference type="PANTHER" id="PTHR43320">
    <property type="entry name" value="SUGAR KINASE"/>
    <property type="match status" value="1"/>
</dbReference>